<proteinExistence type="predicted"/>
<comment type="caution">
    <text evidence="2">The sequence shown here is derived from an EMBL/GenBank/DDBJ whole genome shotgun (WGS) entry which is preliminary data.</text>
</comment>
<dbReference type="InterPro" id="IPR017945">
    <property type="entry name" value="DHBP_synth_RibB-like_a/b_dom"/>
</dbReference>
<evidence type="ECO:0000259" key="1">
    <source>
        <dbReference type="PROSITE" id="PS51163"/>
    </source>
</evidence>
<protein>
    <submittedName>
        <fullName evidence="2">Translation factor Sua5</fullName>
    </submittedName>
</protein>
<evidence type="ECO:0000313" key="2">
    <source>
        <dbReference type="EMBL" id="KDD69463.1"/>
    </source>
</evidence>
<reference evidence="2 3" key="1">
    <citation type="submission" date="2013-12" db="EMBL/GenBank/DDBJ databases">
        <authorList>
            <person name="Formusa P.A."/>
            <person name="Habash M."/>
            <person name="Lee H."/>
            <person name="Trevors J.T."/>
        </authorList>
    </citation>
    <scope>NUCLEOTIDE SEQUENCE [LARGE SCALE GENOMIC DNA]</scope>
    <source>
        <strain evidence="2 3">PD30</strain>
    </source>
</reference>
<dbReference type="EMBL" id="AZQQ01000066">
    <property type="protein sequence ID" value="KDD69463.1"/>
    <property type="molecule type" value="Genomic_DNA"/>
</dbReference>
<dbReference type="Proteomes" id="UP000026739">
    <property type="component" value="Unassembled WGS sequence"/>
</dbReference>
<dbReference type="PROSITE" id="PS51163">
    <property type="entry name" value="YRDC"/>
    <property type="match status" value="1"/>
</dbReference>
<name>A0A059L556_9PSED</name>
<dbReference type="PANTHER" id="PTHR42828">
    <property type="entry name" value="DHBP SYNTHASE RIBB-LIKE ALPHA/BETA DOMAIN-CONTAINING PROTEIN"/>
    <property type="match status" value="1"/>
</dbReference>
<gene>
    <name evidence="2" type="ORF">V466_08265</name>
</gene>
<feature type="domain" description="YrdC-like" evidence="1">
    <location>
        <begin position="27"/>
        <end position="213"/>
    </location>
</feature>
<sequence>MTQLLPPSEQVENVSQFFQIHPENPQARLIKQAVEIIRSGGVVIYPTDSSYAIGCQIGDKNAVERVRRLRQLDEKHNFALICSDLSQLGLFAKIDTGTFRLLKAHLPGPYTFILNATREVPRLLLHPKKRTIGLRVPSHPIALALLEELGEPLMSVTLIMPGDTDPMTDPYEMRQLLEHQVDLIIDGGFGGIKASTVINLADGEPEVIRVGCGDPTPFMAEA</sequence>
<accession>A0A059L556</accession>
<dbReference type="eggNOG" id="COG0009">
    <property type="taxonomic scope" value="Bacteria"/>
</dbReference>
<dbReference type="InterPro" id="IPR006070">
    <property type="entry name" value="Sua5-like_dom"/>
</dbReference>
<dbReference type="NCBIfam" id="TIGR00057">
    <property type="entry name" value="L-threonylcarbamoyladenylate synthase"/>
    <property type="match status" value="1"/>
</dbReference>
<evidence type="ECO:0000313" key="3">
    <source>
        <dbReference type="Proteomes" id="UP000026739"/>
    </source>
</evidence>
<organism evidence="2 3">
    <name type="scientific">Pseudomonas mandelii PD30</name>
    <dbReference type="NCBI Taxonomy" id="1419583"/>
    <lineage>
        <taxon>Bacteria</taxon>
        <taxon>Pseudomonadati</taxon>
        <taxon>Pseudomonadota</taxon>
        <taxon>Gammaproteobacteria</taxon>
        <taxon>Pseudomonadales</taxon>
        <taxon>Pseudomonadaceae</taxon>
        <taxon>Pseudomonas</taxon>
    </lineage>
</organism>
<dbReference type="Pfam" id="PF01300">
    <property type="entry name" value="Sua5_yciO_yrdC"/>
    <property type="match status" value="1"/>
</dbReference>
<dbReference type="GO" id="GO:0003725">
    <property type="term" value="F:double-stranded RNA binding"/>
    <property type="evidence" value="ECO:0007669"/>
    <property type="project" value="InterPro"/>
</dbReference>
<dbReference type="SUPFAM" id="SSF55821">
    <property type="entry name" value="YrdC/RibB"/>
    <property type="match status" value="1"/>
</dbReference>
<dbReference type="Gene3D" id="3.90.870.10">
    <property type="entry name" value="DHBP synthase"/>
    <property type="match status" value="1"/>
</dbReference>
<dbReference type="AlphaFoldDB" id="A0A059L556"/>
<dbReference type="PANTHER" id="PTHR42828:SF3">
    <property type="entry name" value="THREONYLCARBAMOYL-AMP SYNTHASE"/>
    <property type="match status" value="1"/>
</dbReference>
<dbReference type="InterPro" id="IPR052532">
    <property type="entry name" value="SUA5_domain"/>
</dbReference>